<feature type="domain" description="pPIWI-RE module N-terminal" evidence="3">
    <location>
        <begin position="10"/>
        <end position="419"/>
    </location>
</feature>
<dbReference type="InterPro" id="IPR025085">
    <property type="entry name" value="pPIWI_RE_X"/>
</dbReference>
<organism evidence="5 6">
    <name type="scientific">Scytonema hofmannii FACHB-248</name>
    <dbReference type="NCBI Taxonomy" id="1842502"/>
    <lineage>
        <taxon>Bacteria</taxon>
        <taxon>Bacillati</taxon>
        <taxon>Cyanobacteriota</taxon>
        <taxon>Cyanophyceae</taxon>
        <taxon>Nostocales</taxon>
        <taxon>Scytonemataceae</taxon>
        <taxon>Scytonema</taxon>
    </lineage>
</organism>
<reference evidence="5 6" key="1">
    <citation type="journal article" date="2020" name="ISME J.">
        <title>Comparative genomics reveals insights into cyanobacterial evolution and habitat adaptation.</title>
        <authorList>
            <person name="Chen M.Y."/>
            <person name="Teng W.K."/>
            <person name="Zhao L."/>
            <person name="Hu C.X."/>
            <person name="Zhou Y.K."/>
            <person name="Han B.P."/>
            <person name="Song L.R."/>
            <person name="Shu W.S."/>
        </authorList>
    </citation>
    <scope>NUCLEOTIDE SEQUENCE [LARGE SCALE GENOMIC DNA]</scope>
    <source>
        <strain evidence="5 6">FACHB-248</strain>
    </source>
</reference>
<accession>A0ABR8GV29</accession>
<feature type="region of interest" description="Disordered" evidence="1">
    <location>
        <begin position="387"/>
        <end position="413"/>
    </location>
</feature>
<comment type="caution">
    <text evidence="5">The sequence shown here is derived from an EMBL/GenBank/DDBJ whole genome shotgun (WGS) entry which is preliminary data.</text>
</comment>
<dbReference type="Pfam" id="PF18157">
    <property type="entry name" value="MID_pPIWI_RE"/>
    <property type="match status" value="1"/>
</dbReference>
<dbReference type="EMBL" id="JACJTA010000061">
    <property type="protein sequence ID" value="MBD2607350.1"/>
    <property type="molecule type" value="Genomic_DNA"/>
</dbReference>
<keyword evidence="6" id="KW-1185">Reference proteome</keyword>
<evidence type="ECO:0000313" key="5">
    <source>
        <dbReference type="EMBL" id="MBD2607350.1"/>
    </source>
</evidence>
<evidence type="ECO:0000259" key="2">
    <source>
        <dbReference type="Pfam" id="PF13032"/>
    </source>
</evidence>
<evidence type="ECO:0000313" key="6">
    <source>
        <dbReference type="Proteomes" id="UP000660380"/>
    </source>
</evidence>
<evidence type="ECO:0000259" key="4">
    <source>
        <dbReference type="Pfam" id="PF18157"/>
    </source>
</evidence>
<dbReference type="Proteomes" id="UP000660380">
    <property type="component" value="Unassembled WGS sequence"/>
</dbReference>
<gene>
    <name evidence="5" type="ORF">H6G81_23175</name>
</gene>
<dbReference type="Pfam" id="PF13032">
    <property type="entry name" value="RNaseH_pPIWI_RE"/>
    <property type="match status" value="1"/>
</dbReference>
<dbReference type="InterPro" id="IPR024996">
    <property type="entry name" value="RNaseH_pPIWI_RE"/>
</dbReference>
<dbReference type="InterPro" id="IPR040496">
    <property type="entry name" value="MID_pPIWI_RE"/>
</dbReference>
<dbReference type="Pfam" id="PF13111">
    <property type="entry name" value="pPIWI_RE_X"/>
    <property type="match status" value="1"/>
</dbReference>
<proteinExistence type="predicted"/>
<feature type="domain" description="Prokaryotic pPIWI-RE MID" evidence="4">
    <location>
        <begin position="574"/>
        <end position="679"/>
    </location>
</feature>
<sequence length="999" mass="112556">MSFKYILPGAWELTADIQYELFSLLVPTAWQQVAKSLAQKRVKLLGRGYPSVPVYSLDSIIGGSFPRIIKTERNGWQRTGVPWLLATERADLSDLPHFIKDWLREEFSSCLGDDEVESILEKLDNDAWEWEEKPIIYPLRLQTKNPNNIDIRFQAIPDFLAFEFLKKPQINFGANNQYQLTFYQVVSLNKGAELMSWPPYPVPLIKYKKQVGTADISFVIRFKLQTVSWRNEPIIYHQLSIRRWVAEPMERLPYRGATAFIGDNRRWLDGKNQPFCFIPLDMKRPGREAKWPKAISELLKINDSPLPDPNTLAGEPLYNWSAIGEDPSRIQAAIAYDSRHRGAVPCLPGVSPLDLASLDRAIQNNIEQENCPVRRVGEAVKKSGYVPFWEPGKPQKKGSKEAKNRDDLSTPMQRSKIAAPATFRVLNKQAGEPLALNEETSAKQWRGAGEARKIGEARKVVSFNNDEVAEAGEVSRVTSFNNDEATLSPSSDVPKNSPNTILILWETQKCRDELIAEICELLLLSQKGETKTYTTPSEVQGEETIYKGSYGCLCIKTQHVLDLTQIFDFDNPSVEGNSRQQKRINCMDQRIDQIVSSLPKPQELSGALIEIKPKPLISESDPKLALRIGAMRAGYVNQHIHALTKIKKDGEEYVTKDAPNRVQKAVSDLLRQFGILPAPLIDPEKDGINSDTWLTCFHVLRRTRKTTASNAPSIVALMIRVNPVIGTVQVTTPSLFNTQGWVSYPKALGHLLTEKWNPDSLKNETIGDIGDQQQSSDIKNEQQLLNKFITDCLRDCLSTPIEGEKPPRVLFMAEAQNARSMLTWLKNPELPANDLPDALKRHMTESEINRLLVVRLRVAGDRSEVPVAIVKDSPGSRTNGLFCWQDVCDDKAIALYLSIRKLLNTEPGTSTLQRKESRLDNGSLQAGNPKPLEIAVIHHPGIDRDKLACFVHHLRDRWPYFANEVSLPLPFSFATLAKEYAVSAKDVAESEDLEESDSE</sequence>
<evidence type="ECO:0000256" key="1">
    <source>
        <dbReference type="SAM" id="MobiDB-lite"/>
    </source>
</evidence>
<evidence type="ECO:0000259" key="3">
    <source>
        <dbReference type="Pfam" id="PF13111"/>
    </source>
</evidence>
<dbReference type="RefSeq" id="WP_029631616.1">
    <property type="nucleotide sequence ID" value="NZ_JACJTA010000061.1"/>
</dbReference>
<feature type="domain" description="pPIWI-RE RNaseH" evidence="2">
    <location>
        <begin position="695"/>
        <end position="982"/>
    </location>
</feature>
<name>A0ABR8GV29_9CYAN</name>
<protein>
    <submittedName>
        <fullName evidence="5">DUF3962 domain-containing protein</fullName>
    </submittedName>
</protein>
<feature type="compositionally biased region" description="Basic and acidic residues" evidence="1">
    <location>
        <begin position="398"/>
        <end position="408"/>
    </location>
</feature>